<evidence type="ECO:0000256" key="1">
    <source>
        <dbReference type="SAM" id="MobiDB-lite"/>
    </source>
</evidence>
<proteinExistence type="predicted"/>
<evidence type="ECO:0000313" key="3">
    <source>
        <dbReference type="Proteomes" id="UP001391051"/>
    </source>
</evidence>
<gene>
    <name evidence="2" type="ORF">PG986_011119</name>
</gene>
<reference evidence="2 3" key="1">
    <citation type="submission" date="2023-01" db="EMBL/GenBank/DDBJ databases">
        <title>Analysis of 21 Apiospora genomes using comparative genomics revels a genus with tremendous synthesis potential of carbohydrate active enzymes and secondary metabolites.</title>
        <authorList>
            <person name="Sorensen T."/>
        </authorList>
    </citation>
    <scope>NUCLEOTIDE SEQUENCE [LARGE SCALE GENOMIC DNA]</scope>
    <source>
        <strain evidence="2 3">CBS 24483</strain>
    </source>
</reference>
<sequence length="255" mass="28489">MAVRKHDLDGRTSNPVPPLPRHPARPAPLLKPTAPWGLAVYRADYRDDAAWRRMQEALLAHAASALAATITTDADDSHHLLQRSHTVFFGDPVPPAAARRHDVRAHFARWAAGELRRNWYVTPDSPLPDLESARGAGAGSPGYRAGARYNFYLEVDAQSLRSLDSETPAVKIVRKDWSKEGWDESPSSSSPSGVEAGYDSYLLPLKDYVAACRILLDPKKWYSRPYDESRNIIRHVKLRTFGRIAYRSIPLATDP</sequence>
<feature type="compositionally biased region" description="Basic and acidic residues" evidence="1">
    <location>
        <begin position="1"/>
        <end position="10"/>
    </location>
</feature>
<feature type="region of interest" description="Disordered" evidence="1">
    <location>
        <begin position="1"/>
        <end position="30"/>
    </location>
</feature>
<name>A0ABR1Q467_9PEZI</name>
<dbReference type="RefSeq" id="XP_066696832.1">
    <property type="nucleotide sequence ID" value="XM_066847341.1"/>
</dbReference>
<dbReference type="Proteomes" id="UP001391051">
    <property type="component" value="Unassembled WGS sequence"/>
</dbReference>
<accession>A0ABR1Q467</accession>
<protein>
    <submittedName>
        <fullName evidence="2">Uncharacterized protein</fullName>
    </submittedName>
</protein>
<keyword evidence="3" id="KW-1185">Reference proteome</keyword>
<evidence type="ECO:0000313" key="2">
    <source>
        <dbReference type="EMBL" id="KAK7946798.1"/>
    </source>
</evidence>
<comment type="caution">
    <text evidence="2">The sequence shown here is derived from an EMBL/GenBank/DDBJ whole genome shotgun (WGS) entry which is preliminary data.</text>
</comment>
<dbReference type="GeneID" id="92080403"/>
<organism evidence="2 3">
    <name type="scientific">Apiospora aurea</name>
    <dbReference type="NCBI Taxonomy" id="335848"/>
    <lineage>
        <taxon>Eukaryota</taxon>
        <taxon>Fungi</taxon>
        <taxon>Dikarya</taxon>
        <taxon>Ascomycota</taxon>
        <taxon>Pezizomycotina</taxon>
        <taxon>Sordariomycetes</taxon>
        <taxon>Xylariomycetidae</taxon>
        <taxon>Amphisphaeriales</taxon>
        <taxon>Apiosporaceae</taxon>
        <taxon>Apiospora</taxon>
    </lineage>
</organism>
<dbReference type="EMBL" id="JAQQWE010000007">
    <property type="protein sequence ID" value="KAK7946798.1"/>
    <property type="molecule type" value="Genomic_DNA"/>
</dbReference>